<dbReference type="GO" id="GO:0016853">
    <property type="term" value="F:isomerase activity"/>
    <property type="evidence" value="ECO:0007669"/>
    <property type="project" value="UniProtKB-ARBA"/>
</dbReference>
<accession>A0A366FB97</accession>
<dbReference type="Proteomes" id="UP000253529">
    <property type="component" value="Unassembled WGS sequence"/>
</dbReference>
<dbReference type="AlphaFoldDB" id="A0A366FB97"/>
<reference evidence="4 5" key="1">
    <citation type="submission" date="2018-06" db="EMBL/GenBank/DDBJ databases">
        <title>Genomic Encyclopedia of Type Strains, Phase IV (KMG-IV): sequencing the most valuable type-strain genomes for metagenomic binning, comparative biology and taxonomic classification.</title>
        <authorList>
            <person name="Goeker M."/>
        </authorList>
    </citation>
    <scope>NUCLEOTIDE SEQUENCE [LARGE SCALE GENOMIC DNA]</scope>
    <source>
        <strain evidence="4 5">DSM 24875</strain>
    </source>
</reference>
<dbReference type="PANTHER" id="PTHR42796">
    <property type="entry name" value="FUMARYLACETOACETATE HYDROLASE DOMAIN-CONTAINING PROTEIN 2A-RELATED"/>
    <property type="match status" value="1"/>
</dbReference>
<evidence type="ECO:0000256" key="2">
    <source>
        <dbReference type="ARBA" id="ARBA00022723"/>
    </source>
</evidence>
<evidence type="ECO:0000313" key="4">
    <source>
        <dbReference type="EMBL" id="RBP11376.1"/>
    </source>
</evidence>
<organism evidence="4 5">
    <name type="scientific">Roseiarcus fermentans</name>
    <dbReference type="NCBI Taxonomy" id="1473586"/>
    <lineage>
        <taxon>Bacteria</taxon>
        <taxon>Pseudomonadati</taxon>
        <taxon>Pseudomonadota</taxon>
        <taxon>Alphaproteobacteria</taxon>
        <taxon>Hyphomicrobiales</taxon>
        <taxon>Roseiarcaceae</taxon>
        <taxon>Roseiarcus</taxon>
    </lineage>
</organism>
<gene>
    <name evidence="4" type="ORF">DFR50_11670</name>
</gene>
<keyword evidence="5" id="KW-1185">Reference proteome</keyword>
<dbReference type="InterPro" id="IPR036663">
    <property type="entry name" value="Fumarylacetoacetase_C_sf"/>
</dbReference>
<dbReference type="GO" id="GO:0046872">
    <property type="term" value="F:metal ion binding"/>
    <property type="evidence" value="ECO:0007669"/>
    <property type="project" value="UniProtKB-KW"/>
</dbReference>
<name>A0A366FB97_9HYPH</name>
<dbReference type="InterPro" id="IPR051121">
    <property type="entry name" value="FAH"/>
</dbReference>
<dbReference type="PANTHER" id="PTHR42796:SF4">
    <property type="entry name" value="FUMARYLACETOACETATE HYDROLASE DOMAIN-CONTAINING PROTEIN 2A"/>
    <property type="match status" value="1"/>
</dbReference>
<evidence type="ECO:0000313" key="5">
    <source>
        <dbReference type="Proteomes" id="UP000253529"/>
    </source>
</evidence>
<keyword evidence="2" id="KW-0479">Metal-binding</keyword>
<dbReference type="EMBL" id="QNRK01000016">
    <property type="protein sequence ID" value="RBP11376.1"/>
    <property type="molecule type" value="Genomic_DNA"/>
</dbReference>
<feature type="domain" description="Fumarylacetoacetase-like C-terminal" evidence="3">
    <location>
        <begin position="79"/>
        <end position="284"/>
    </location>
</feature>
<sequence>MPIARFSAGGPPRLGKVFEDFLIDLTVAAPAAPSDLVAFLRMGEEALAEFRRVGGDSPGRHALADVQLHAPSPNPEKYLAIGMNYADHSAEAKALGVDVPQWQTWFNKQVSCIHGPFDDVISPRVSEKMDYEGELAVVIGKACRYASPEQAPAFVGGYMIANDVSARDWQARTGTVTLGKSFDTHGPTGPWLTLPEEIGDPHRLEIRTFVNGEVRQHASTADLIHSIWDQISYLSQVMTLKPGDILATGTPAGVGVARKPPVFLRPGDVVRVEISGLGRIENRVIAEA</sequence>
<dbReference type="InterPro" id="IPR011234">
    <property type="entry name" value="Fumarylacetoacetase-like_C"/>
</dbReference>
<protein>
    <submittedName>
        <fullName evidence="4">2-keto-4-pentenoate hydratase/2-oxohepta-3-ene-1,7-dioic acid hydratase in catechol pathway</fullName>
    </submittedName>
</protein>
<dbReference type="FunFam" id="3.90.850.10:FF:000002">
    <property type="entry name" value="2-hydroxyhepta-2,4-diene-1,7-dioate isomerase"/>
    <property type="match status" value="1"/>
</dbReference>
<dbReference type="OrthoDB" id="5197601at2"/>
<dbReference type="RefSeq" id="WP_113890162.1">
    <property type="nucleotide sequence ID" value="NZ_QNRK01000016.1"/>
</dbReference>
<dbReference type="GO" id="GO:0019752">
    <property type="term" value="P:carboxylic acid metabolic process"/>
    <property type="evidence" value="ECO:0007669"/>
    <property type="project" value="UniProtKB-ARBA"/>
</dbReference>
<comment type="caution">
    <text evidence="4">The sequence shown here is derived from an EMBL/GenBank/DDBJ whole genome shotgun (WGS) entry which is preliminary data.</text>
</comment>
<evidence type="ECO:0000256" key="1">
    <source>
        <dbReference type="ARBA" id="ARBA00010211"/>
    </source>
</evidence>
<dbReference type="Pfam" id="PF01557">
    <property type="entry name" value="FAA_hydrolase"/>
    <property type="match status" value="1"/>
</dbReference>
<proteinExistence type="inferred from homology"/>
<dbReference type="SUPFAM" id="SSF56529">
    <property type="entry name" value="FAH"/>
    <property type="match status" value="1"/>
</dbReference>
<comment type="similarity">
    <text evidence="1">Belongs to the FAH family.</text>
</comment>
<evidence type="ECO:0000259" key="3">
    <source>
        <dbReference type="Pfam" id="PF01557"/>
    </source>
</evidence>
<dbReference type="Gene3D" id="3.90.850.10">
    <property type="entry name" value="Fumarylacetoacetase-like, C-terminal domain"/>
    <property type="match status" value="1"/>
</dbReference>